<gene>
    <name evidence="1" type="ORF">RMAR00112_LOCUS24043</name>
</gene>
<dbReference type="GO" id="GO:0019901">
    <property type="term" value="F:protein kinase binding"/>
    <property type="evidence" value="ECO:0007669"/>
    <property type="project" value="InterPro"/>
</dbReference>
<organism evidence="1">
    <name type="scientific">Rhodosorus marinus</name>
    <dbReference type="NCBI Taxonomy" id="101924"/>
    <lineage>
        <taxon>Eukaryota</taxon>
        <taxon>Rhodophyta</taxon>
        <taxon>Stylonematophyceae</taxon>
        <taxon>Stylonematales</taxon>
        <taxon>Stylonemataceae</taxon>
        <taxon>Rhodosorus</taxon>
    </lineage>
</organism>
<reference evidence="1" key="1">
    <citation type="submission" date="2021-01" db="EMBL/GenBank/DDBJ databases">
        <authorList>
            <person name="Corre E."/>
            <person name="Pelletier E."/>
            <person name="Niang G."/>
            <person name="Scheremetjew M."/>
            <person name="Finn R."/>
            <person name="Kale V."/>
            <person name="Holt S."/>
            <person name="Cochrane G."/>
            <person name="Meng A."/>
            <person name="Brown T."/>
            <person name="Cohen L."/>
        </authorList>
    </citation>
    <scope>NUCLEOTIDE SEQUENCE</scope>
    <source>
        <strain evidence="1">CCMP 769</strain>
    </source>
</reference>
<evidence type="ECO:0000313" key="1">
    <source>
        <dbReference type="EMBL" id="CAE0056002.1"/>
    </source>
</evidence>
<dbReference type="PANTHER" id="PTHR15615">
    <property type="match status" value="1"/>
</dbReference>
<dbReference type="Gene3D" id="1.10.472.10">
    <property type="entry name" value="Cyclin-like"/>
    <property type="match status" value="1"/>
</dbReference>
<accession>A0A7S3A258</accession>
<dbReference type="AlphaFoldDB" id="A0A7S3A258"/>
<dbReference type="InterPro" id="IPR013922">
    <property type="entry name" value="Cyclin_PHO80-like"/>
</dbReference>
<dbReference type="PANTHER" id="PTHR15615:SF108">
    <property type="entry name" value="PROTEIN CNPPD1"/>
    <property type="match status" value="1"/>
</dbReference>
<proteinExistence type="predicted"/>
<evidence type="ECO:0008006" key="2">
    <source>
        <dbReference type="Google" id="ProtNLM"/>
    </source>
</evidence>
<sequence>MVNFEDQETMRLTGDDIVAGIAEVLQGSCRYDVKMSASSIPSRFFGKKQQETSLETYLTRLYRYLDCSNVAYVTALVYLRRIEFLNDRCQLTHGNIHRLHATALLIAIKYHDDEHYSNLYYAQVFGMSGLAEINELESLMLSLLGFGMSISEEEYYAQKIYIIKHRQAVSSGNILRCKGNTPISVA</sequence>
<dbReference type="EMBL" id="HBHW01031114">
    <property type="protein sequence ID" value="CAE0056002.1"/>
    <property type="molecule type" value="Transcribed_RNA"/>
</dbReference>
<dbReference type="Pfam" id="PF08613">
    <property type="entry name" value="Cyclin"/>
    <property type="match status" value="1"/>
</dbReference>
<dbReference type="InterPro" id="IPR036915">
    <property type="entry name" value="Cyclin-like_sf"/>
</dbReference>
<dbReference type="SUPFAM" id="SSF47954">
    <property type="entry name" value="Cyclin-like"/>
    <property type="match status" value="1"/>
</dbReference>
<name>A0A7S3A258_9RHOD</name>
<protein>
    <recommendedName>
        <fullName evidence="2">Cyclin</fullName>
    </recommendedName>
</protein>